<dbReference type="Proteomes" id="UP000019678">
    <property type="component" value="Unassembled WGS sequence"/>
</dbReference>
<dbReference type="Pfam" id="PF04717">
    <property type="entry name" value="Phage_base_V"/>
    <property type="match status" value="1"/>
</dbReference>
<accession>A0A017THZ9</accession>
<dbReference type="InterPro" id="IPR006533">
    <property type="entry name" value="T6SS_Vgr_RhsGE"/>
</dbReference>
<dbReference type="Pfam" id="PF05954">
    <property type="entry name" value="Phage_GPD"/>
    <property type="match status" value="1"/>
</dbReference>
<keyword evidence="4" id="KW-1185">Reference proteome</keyword>
<dbReference type="Gene3D" id="4.10.220.110">
    <property type="match status" value="1"/>
</dbReference>
<dbReference type="EMBL" id="ASRX01000002">
    <property type="protein sequence ID" value="EYF08879.1"/>
    <property type="molecule type" value="Genomic_DNA"/>
</dbReference>
<dbReference type="InterPro" id="IPR006531">
    <property type="entry name" value="Gp5/Vgr_OB"/>
</dbReference>
<organism evidence="3 4">
    <name type="scientific">Chondromyces apiculatus DSM 436</name>
    <dbReference type="NCBI Taxonomy" id="1192034"/>
    <lineage>
        <taxon>Bacteria</taxon>
        <taxon>Pseudomonadati</taxon>
        <taxon>Myxococcota</taxon>
        <taxon>Polyangia</taxon>
        <taxon>Polyangiales</taxon>
        <taxon>Polyangiaceae</taxon>
        <taxon>Chondromyces</taxon>
    </lineage>
</organism>
<evidence type="ECO:0000313" key="4">
    <source>
        <dbReference type="Proteomes" id="UP000019678"/>
    </source>
</evidence>
<dbReference type="Gene3D" id="2.30.110.50">
    <property type="match status" value="1"/>
</dbReference>
<comment type="caution">
    <text evidence="3">The sequence shown here is derived from an EMBL/GenBank/DDBJ whole genome shotgun (WGS) entry which is preliminary data.</text>
</comment>
<dbReference type="Gene3D" id="2.40.50.230">
    <property type="entry name" value="Gp5 N-terminal domain"/>
    <property type="match status" value="1"/>
</dbReference>
<dbReference type="InterPro" id="IPR037026">
    <property type="entry name" value="Vgr_OB-fold_dom_sf"/>
</dbReference>
<dbReference type="Gene3D" id="3.55.50.10">
    <property type="entry name" value="Baseplate protein-like domains"/>
    <property type="match status" value="1"/>
</dbReference>
<dbReference type="STRING" id="1192034.CAP_2740"/>
<sequence>MSSPFMAREAVRVRLESEQFSCDEVEIHTLSGREAISRPFRFDLGIVCLNPDALTAADMEGAEATLVFESEGEELRRVHGMIAEIDDLLSTEVETRSFQVVFVPRVHRMTLVETQEIYMDLNLPGILRQKLELVGLGSEDVEMRLAAEYPPLEFVVQYKETDLTFISRLTEHCGVSFFFEHVDGRDKIVFTDHRGGFHPASPEKAQFRRRGEDRGVFHVEAKTRLVPKSYILQDYNYRTPQTDLTSSAETPSGLAGGVVEQGAHFKTPDEGKALAQIRAEELEATHVVYRGQSELCHFAAGGRITLEEHPRIGDGVAPLLLVEVEHHVTQAVAIHGGKEGKPYTNSFRAIDAGLTYRPPRVTPRPRIHGVTTGIIEQNLGSTQEEFAEIDQQGRYLVRFLFDTAPPGQRKASRPVRMAQPHAGPNYGMHFPLKPGIEVLLIFIDGDPDRPLIVGSVPNPVTQSPVVDRNALLNRIKTASGIIFEMKDC</sequence>
<dbReference type="eggNOG" id="COG3501">
    <property type="taxonomic scope" value="Bacteria"/>
</dbReference>
<evidence type="ECO:0000259" key="2">
    <source>
        <dbReference type="Pfam" id="PF04717"/>
    </source>
</evidence>
<evidence type="ECO:0000256" key="1">
    <source>
        <dbReference type="ARBA" id="ARBA00005558"/>
    </source>
</evidence>
<dbReference type="NCBIfam" id="TIGR03361">
    <property type="entry name" value="VI_Rhs_Vgr"/>
    <property type="match status" value="1"/>
</dbReference>
<reference evidence="3 4" key="1">
    <citation type="submission" date="2013-05" db="EMBL/GenBank/DDBJ databases">
        <title>Genome assembly of Chondromyces apiculatus DSM 436.</title>
        <authorList>
            <person name="Sharma G."/>
            <person name="Khatri I."/>
            <person name="Kaur C."/>
            <person name="Mayilraj S."/>
            <person name="Subramanian S."/>
        </authorList>
    </citation>
    <scope>NUCLEOTIDE SEQUENCE [LARGE SCALE GENOMIC DNA]</scope>
    <source>
        <strain evidence="3 4">DSM 436</strain>
    </source>
</reference>
<evidence type="ECO:0000313" key="3">
    <source>
        <dbReference type="EMBL" id="EYF08879.1"/>
    </source>
</evidence>
<dbReference type="AlphaFoldDB" id="A0A017THZ9"/>
<comment type="similarity">
    <text evidence="1">Belongs to the VgrG protein family.</text>
</comment>
<dbReference type="SUPFAM" id="SSF69255">
    <property type="entry name" value="gp5 N-terminal domain-like"/>
    <property type="match status" value="1"/>
</dbReference>
<dbReference type="NCBIfam" id="TIGR01646">
    <property type="entry name" value="vgr_GE"/>
    <property type="match status" value="1"/>
</dbReference>
<protein>
    <submittedName>
        <fullName evidence="3">VgrG protein</fullName>
    </submittedName>
</protein>
<feature type="domain" description="Gp5/Type VI secretion system Vgr protein OB-fold" evidence="2">
    <location>
        <begin position="392"/>
        <end position="455"/>
    </location>
</feature>
<dbReference type="SUPFAM" id="SSF69279">
    <property type="entry name" value="Phage tail proteins"/>
    <property type="match status" value="2"/>
</dbReference>
<dbReference type="InterPro" id="IPR017847">
    <property type="entry name" value="T6SS_RhsGE_Vgr_subset"/>
</dbReference>
<gene>
    <name evidence="3" type="ORF">CAP_2740</name>
</gene>
<name>A0A017THZ9_9BACT</name>
<proteinExistence type="inferred from homology"/>